<dbReference type="GO" id="GO:0004674">
    <property type="term" value="F:protein serine/threonine kinase activity"/>
    <property type="evidence" value="ECO:0007669"/>
    <property type="project" value="TreeGrafter"/>
</dbReference>
<dbReference type="PANTHER" id="PTHR44329:SF260">
    <property type="entry name" value="PROTEIN KINASE DOMAIN-CONTAINING PROTEIN"/>
    <property type="match status" value="1"/>
</dbReference>
<dbReference type="SUPFAM" id="SSF56112">
    <property type="entry name" value="Protein kinase-like (PK-like)"/>
    <property type="match status" value="1"/>
</dbReference>
<proteinExistence type="predicted"/>
<dbReference type="EMBL" id="CM026430">
    <property type="protein sequence ID" value="KAG0561548.1"/>
    <property type="molecule type" value="Genomic_DNA"/>
</dbReference>
<evidence type="ECO:0000313" key="5">
    <source>
        <dbReference type="Proteomes" id="UP000822688"/>
    </source>
</evidence>
<dbReference type="GO" id="GO:0007166">
    <property type="term" value="P:cell surface receptor signaling pathway"/>
    <property type="evidence" value="ECO:0007669"/>
    <property type="project" value="InterPro"/>
</dbReference>
<dbReference type="Proteomes" id="UP000822688">
    <property type="component" value="Chromosome 9"/>
</dbReference>
<dbReference type="InterPro" id="IPR051681">
    <property type="entry name" value="Ser/Thr_Kinases-Pseudokinases"/>
</dbReference>
<dbReference type="PANTHER" id="PTHR44329">
    <property type="entry name" value="SERINE/THREONINE-PROTEIN KINASE TNNI3K-RELATED"/>
    <property type="match status" value="1"/>
</dbReference>
<reference evidence="4" key="1">
    <citation type="submission" date="2020-06" db="EMBL/GenBank/DDBJ databases">
        <title>WGS assembly of Ceratodon purpureus strain R40.</title>
        <authorList>
            <person name="Carey S.B."/>
            <person name="Jenkins J."/>
            <person name="Shu S."/>
            <person name="Lovell J.T."/>
            <person name="Sreedasyam A."/>
            <person name="Maumus F."/>
            <person name="Tiley G.P."/>
            <person name="Fernandez-Pozo N."/>
            <person name="Barry K."/>
            <person name="Chen C."/>
            <person name="Wang M."/>
            <person name="Lipzen A."/>
            <person name="Daum C."/>
            <person name="Saski C.A."/>
            <person name="Payton A.C."/>
            <person name="Mcbreen J.C."/>
            <person name="Conrad R.E."/>
            <person name="Kollar L.M."/>
            <person name="Olsson S."/>
            <person name="Huttunen S."/>
            <person name="Landis J.B."/>
            <person name="Wickett N.J."/>
            <person name="Johnson M.G."/>
            <person name="Rensing S.A."/>
            <person name="Grimwood J."/>
            <person name="Schmutz J."/>
            <person name="Mcdaniel S.F."/>
        </authorList>
    </citation>
    <scope>NUCLEOTIDE SEQUENCE</scope>
    <source>
        <strain evidence="4">R40</strain>
    </source>
</reference>
<feature type="domain" description="Myb-like" evidence="3">
    <location>
        <begin position="701"/>
        <end position="753"/>
    </location>
</feature>
<dbReference type="InterPro" id="IPR000719">
    <property type="entry name" value="Prot_kinase_dom"/>
</dbReference>
<feature type="region of interest" description="Disordered" evidence="1">
    <location>
        <begin position="875"/>
        <end position="911"/>
    </location>
</feature>
<sequence length="1012" mass="114773">MWTSAWTACDREVVMASVEPKEGLRPNMQEVVQELREAALMEEQRCAKLGSRQVKEGGHSSAGSELTAREYEVGTLSTGVDSMFPNTLPGSQDTQTERSNFRPLFVGNDSVFEQPRRVDIDLCQKEFLYTDSECVLMMDQLRQAKAVIENVRKISNTVWVNKQQCKHMAESFSTIGEALKGLSWDGISVRSEPSDGGSNKKYPALDDLLTVLRKGENLVSYYTWKGTGSSLGQLIYSREAMFKEIHEELDILKVQFDFESFINVEQEIDFGSTSGLSKTPIPCVVMEKADENWVDENCDRFVPRIWESKQTSQVVDMVQFDITSPVAEGMYDFKRPLHLIPEKTDIVEGCKRTCKGVPYYAVHSMLQHELELEFYNRLYCHLHIEGLSVSCNDQGLIVMDRMSGIKLTELIDSEKWRAVPVCATTPFNFYFAILDIILQTGMGMAYLQSKKVAHRDLKAGNVLVKKHSGSSIVTATLEDFGLSKVHDVYEGAGTHFWRDDLLKVPFETAVCPEIDVYSFGMLAHVFLTRSMRKTTLNKVLFSIEVETLLRHLRDEDWREEQEKITQHLRVDDLGQHGDADSNCYLEEESLTSTVVSGMLDDVGTESNLDALEVSALRKEENGSKPILFCENSSKSDEDDEAQPSAKEFFLTNAAGSCAQGTTPTSSSLVQQDSTEICRGKQMPGILNDGEPASKRNRIRIWSDDEKLALLKSTKGAPKMDVEPDWDYVSDTLWEEYDFDRASSSCQQQWFTLLQSYRAIQDHESRIQSGESDCISYWDMPEAERSRKKLQCTFDFEWCEMIERTVSIFQMQDADLPSSNLPFCQWQSNVIYMDHFSSANCDEVSEDESTDEESEEIDIQIEDEGLSVDSLATFESQTEDTADSDELQEKQSHKPCYETSSEYQEPGAMKEEGRTKSFCETNLTYSGSKRSGKDDLISRITPYVNKLVDDALKPYITVLQGREEGEQKHRQEMLAIEEQKLALKREKMQFIRRAMADSNELAFPSSSLDTSSS</sequence>
<feature type="domain" description="Protein kinase" evidence="2">
    <location>
        <begin position="320"/>
        <end position="627"/>
    </location>
</feature>
<dbReference type="InterPro" id="IPR011009">
    <property type="entry name" value="Kinase-like_dom_sf"/>
</dbReference>
<evidence type="ECO:0000313" key="4">
    <source>
        <dbReference type="EMBL" id="KAG0561548.1"/>
    </source>
</evidence>
<dbReference type="Gene3D" id="1.20.930.20">
    <property type="entry name" value="Adaptor protein Cbl, N-terminal domain"/>
    <property type="match status" value="1"/>
</dbReference>
<dbReference type="InterPro" id="IPR036537">
    <property type="entry name" value="Adaptor_Cbl_N_dom_sf"/>
</dbReference>
<dbReference type="PROSITE" id="PS50011">
    <property type="entry name" value="PROTEIN_KINASE_DOM"/>
    <property type="match status" value="1"/>
</dbReference>
<dbReference type="PROSITE" id="PS50090">
    <property type="entry name" value="MYB_LIKE"/>
    <property type="match status" value="1"/>
</dbReference>
<dbReference type="InterPro" id="IPR008271">
    <property type="entry name" value="Ser/Thr_kinase_AS"/>
</dbReference>
<dbReference type="SMART" id="SM00220">
    <property type="entry name" value="S_TKc"/>
    <property type="match status" value="1"/>
</dbReference>
<name>A0A8T0GV35_CERPU</name>
<comment type="caution">
    <text evidence="4">The sequence shown here is derived from an EMBL/GenBank/DDBJ whole genome shotgun (WGS) entry which is preliminary data.</text>
</comment>
<dbReference type="GO" id="GO:0005524">
    <property type="term" value="F:ATP binding"/>
    <property type="evidence" value="ECO:0007669"/>
    <property type="project" value="InterPro"/>
</dbReference>
<gene>
    <name evidence="4" type="ORF">KC19_9G072300</name>
</gene>
<dbReference type="Gene3D" id="1.10.510.10">
    <property type="entry name" value="Transferase(Phosphotransferase) domain 1"/>
    <property type="match status" value="1"/>
</dbReference>
<feature type="compositionally biased region" description="Acidic residues" evidence="1">
    <location>
        <begin position="876"/>
        <end position="885"/>
    </location>
</feature>
<dbReference type="Pfam" id="PF00069">
    <property type="entry name" value="Pkinase"/>
    <property type="match status" value="1"/>
</dbReference>
<dbReference type="InterPro" id="IPR001005">
    <property type="entry name" value="SANT/Myb"/>
</dbReference>
<evidence type="ECO:0000259" key="3">
    <source>
        <dbReference type="PROSITE" id="PS50090"/>
    </source>
</evidence>
<feature type="compositionally biased region" description="Basic and acidic residues" evidence="1">
    <location>
        <begin position="886"/>
        <end position="895"/>
    </location>
</feature>
<organism evidence="4 5">
    <name type="scientific">Ceratodon purpureus</name>
    <name type="common">Fire moss</name>
    <name type="synonym">Dicranum purpureum</name>
    <dbReference type="NCBI Taxonomy" id="3225"/>
    <lineage>
        <taxon>Eukaryota</taxon>
        <taxon>Viridiplantae</taxon>
        <taxon>Streptophyta</taxon>
        <taxon>Embryophyta</taxon>
        <taxon>Bryophyta</taxon>
        <taxon>Bryophytina</taxon>
        <taxon>Bryopsida</taxon>
        <taxon>Dicranidae</taxon>
        <taxon>Pseudoditrichales</taxon>
        <taxon>Ditrichaceae</taxon>
        <taxon>Ceratodon</taxon>
    </lineage>
</organism>
<protein>
    <submittedName>
        <fullName evidence="4">Uncharacterized protein</fullName>
    </submittedName>
</protein>
<keyword evidence="5" id="KW-1185">Reference proteome</keyword>
<evidence type="ECO:0000259" key="2">
    <source>
        <dbReference type="PROSITE" id="PS50011"/>
    </source>
</evidence>
<dbReference type="AlphaFoldDB" id="A0A8T0GV35"/>
<accession>A0A8T0GV35</accession>
<evidence type="ECO:0000256" key="1">
    <source>
        <dbReference type="SAM" id="MobiDB-lite"/>
    </source>
</evidence>
<dbReference type="PROSITE" id="PS00108">
    <property type="entry name" value="PROTEIN_KINASE_ST"/>
    <property type="match status" value="1"/>
</dbReference>